<dbReference type="Pfam" id="PF00076">
    <property type="entry name" value="RRM_1"/>
    <property type="match status" value="1"/>
</dbReference>
<feature type="compositionally biased region" description="Low complexity" evidence="2">
    <location>
        <begin position="511"/>
        <end position="522"/>
    </location>
</feature>
<feature type="compositionally biased region" description="Basic residues" evidence="2">
    <location>
        <begin position="156"/>
        <end position="165"/>
    </location>
</feature>
<evidence type="ECO:0000313" key="4">
    <source>
        <dbReference type="EMBL" id="EUB63387.1"/>
    </source>
</evidence>
<dbReference type="CDD" id="cd00590">
    <property type="entry name" value="RRM_SF"/>
    <property type="match status" value="2"/>
</dbReference>
<feature type="region of interest" description="Disordered" evidence="2">
    <location>
        <begin position="55"/>
        <end position="301"/>
    </location>
</feature>
<dbReference type="InterPro" id="IPR000504">
    <property type="entry name" value="RRM_dom"/>
</dbReference>
<dbReference type="InterPro" id="IPR012677">
    <property type="entry name" value="Nucleotide-bd_a/b_plait_sf"/>
</dbReference>
<feature type="domain" description="RRM" evidence="3">
    <location>
        <begin position="333"/>
        <end position="408"/>
    </location>
</feature>
<comment type="caution">
    <text evidence="4">The sequence shown here is derived from an EMBL/GenBank/DDBJ whole genome shotgun (WGS) entry which is preliminary data.</text>
</comment>
<dbReference type="KEGG" id="egl:EGR_01878"/>
<evidence type="ECO:0000256" key="2">
    <source>
        <dbReference type="SAM" id="MobiDB-lite"/>
    </source>
</evidence>
<gene>
    <name evidence="4" type="ORF">EGR_01878</name>
</gene>
<dbReference type="RefSeq" id="XP_024354583.1">
    <property type="nucleotide sequence ID" value="XM_024491127.1"/>
</dbReference>
<dbReference type="AlphaFoldDB" id="W6UXS7"/>
<dbReference type="CTD" id="36337593"/>
<dbReference type="SUPFAM" id="SSF54928">
    <property type="entry name" value="RNA-binding domain, RBD"/>
    <property type="match status" value="2"/>
</dbReference>
<proteinExistence type="predicted"/>
<feature type="compositionally biased region" description="Basic and acidic residues" evidence="2">
    <location>
        <begin position="560"/>
        <end position="578"/>
    </location>
</feature>
<evidence type="ECO:0000313" key="5">
    <source>
        <dbReference type="Proteomes" id="UP000019149"/>
    </source>
</evidence>
<feature type="compositionally biased region" description="Basic and acidic residues" evidence="2">
    <location>
        <begin position="214"/>
        <end position="224"/>
    </location>
</feature>
<feature type="compositionally biased region" description="Acidic residues" evidence="2">
    <location>
        <begin position="247"/>
        <end position="257"/>
    </location>
</feature>
<keyword evidence="1" id="KW-0694">RNA-binding</keyword>
<feature type="compositionally biased region" description="Basic residues" evidence="2">
    <location>
        <begin position="113"/>
        <end position="124"/>
    </location>
</feature>
<organism evidence="4 5">
    <name type="scientific">Echinococcus granulosus</name>
    <name type="common">Hydatid tapeworm</name>
    <dbReference type="NCBI Taxonomy" id="6210"/>
    <lineage>
        <taxon>Eukaryota</taxon>
        <taxon>Metazoa</taxon>
        <taxon>Spiralia</taxon>
        <taxon>Lophotrochozoa</taxon>
        <taxon>Platyhelminthes</taxon>
        <taxon>Cestoda</taxon>
        <taxon>Eucestoda</taxon>
        <taxon>Cyclophyllidea</taxon>
        <taxon>Taeniidae</taxon>
        <taxon>Echinococcus</taxon>
        <taxon>Echinococcus granulosus group</taxon>
    </lineage>
</organism>
<feature type="region of interest" description="Disordered" evidence="2">
    <location>
        <begin position="736"/>
        <end position="765"/>
    </location>
</feature>
<dbReference type="InterPro" id="IPR035979">
    <property type="entry name" value="RBD_domain_sf"/>
</dbReference>
<dbReference type="Proteomes" id="UP000019149">
    <property type="component" value="Unassembled WGS sequence"/>
</dbReference>
<dbReference type="GeneID" id="36337593"/>
<keyword evidence="5" id="KW-1185">Reference proteome</keyword>
<accession>W6UXS7</accession>
<dbReference type="EMBL" id="APAU02000007">
    <property type="protein sequence ID" value="EUB63387.1"/>
    <property type="molecule type" value="Genomic_DNA"/>
</dbReference>
<evidence type="ECO:0000259" key="3">
    <source>
        <dbReference type="PROSITE" id="PS50102"/>
    </source>
</evidence>
<sequence length="765" mass="83465">MVEWLVMSKKSRKLKKAAAAAAGRKSVLGLKKTEGKVKKEALIKAISEKSVSLTAPPVTITSKKKKKKRHGKKAANVHSGIKLENVAPAGPVSQNREQRQGENVPVVDETGKGKKKRKRNKKKRISSEASSIEQKPKVSLTVSANPSDPAKESGKSRKRRNRKRKAAQEVAGISKPLVESVNPSKKVRMEEAEGEALSSSEPELIHADWGLGDDSGREEGSKAEDDSEADLDASEEDIDETPHSEESADDSDADVEINDTGAINKDGCEESKPGNAAKKPNLETKKLSKDRPEGNKRDDKTLSCRAKTKKFSLLDKTAILKEMRERVAEFDSRCLYVAPIPGDCTFDMLKKFIPKMKSCRFFTRPKSNKLRTFVFVEFADAEIAGKEKLSISGRLFAGQSMRAEIRSSQQHGDNRVADGVYSSENIDFSRILVTGLAPGVNQTDLKRIFPTAENIRLPMSQHNFNYGYAILSYVSDAVALDAFSQCHRLLLKGHPISVNFAFKPSEKKQPASADTASSSKSSVLIRPQKETQLAQRVGKVVIQPLVNAKDEEGDNGLAEGSKKSDSLKPTRIQRRDAQKSGSKARMSKDKGTKGELTVEEAKGDDVARTASASLLSDMIKQAKGKIKAEEAIEVQSDEDGEEPDDDKDVEVEDISEEGGDDGNDEDDDTDEGESDGEDKIEEVASSVSASASDDDNEVEEVDVLAGDDSEGETIDASLTEVLKARRACAKALKSPGAKRNWKVSVGEKRTSTMPKMLPVPKKLRK</sequence>
<feature type="compositionally biased region" description="Basic residues" evidence="2">
    <location>
        <begin position="62"/>
        <end position="75"/>
    </location>
</feature>
<dbReference type="STRING" id="6210.W6UXS7"/>
<dbReference type="SMART" id="SM00360">
    <property type="entry name" value="RRM"/>
    <property type="match status" value="2"/>
</dbReference>
<feature type="compositionally biased region" description="Basic and acidic residues" evidence="2">
    <location>
        <begin position="280"/>
        <end position="301"/>
    </location>
</feature>
<name>W6UXS7_ECHGR</name>
<feature type="compositionally biased region" description="Acidic residues" evidence="2">
    <location>
        <begin position="631"/>
        <end position="680"/>
    </location>
</feature>
<evidence type="ECO:0000256" key="1">
    <source>
        <dbReference type="PROSITE-ProRule" id="PRU00176"/>
    </source>
</evidence>
<feature type="domain" description="RRM" evidence="3">
    <location>
        <begin position="429"/>
        <end position="503"/>
    </location>
</feature>
<reference evidence="4 5" key="1">
    <citation type="journal article" date="2013" name="Nat. Genet.">
        <title>The genome of the hydatid tapeworm Echinococcus granulosus.</title>
        <authorList>
            <person name="Zheng H."/>
            <person name="Zhang W."/>
            <person name="Zhang L."/>
            <person name="Zhang Z."/>
            <person name="Li J."/>
            <person name="Lu G."/>
            <person name="Zhu Y."/>
            <person name="Wang Y."/>
            <person name="Huang Y."/>
            <person name="Liu J."/>
            <person name="Kang H."/>
            <person name="Chen J."/>
            <person name="Wang L."/>
            <person name="Chen A."/>
            <person name="Yu S."/>
            <person name="Gao Z."/>
            <person name="Jin L."/>
            <person name="Gu W."/>
            <person name="Wang Z."/>
            <person name="Zhao L."/>
            <person name="Shi B."/>
            <person name="Wen H."/>
            <person name="Lin R."/>
            <person name="Jones M.K."/>
            <person name="Brejova B."/>
            <person name="Vinar T."/>
            <person name="Zhao G."/>
            <person name="McManus D.P."/>
            <person name="Chen Z."/>
            <person name="Zhou Y."/>
            <person name="Wang S."/>
        </authorList>
    </citation>
    <scope>NUCLEOTIDE SEQUENCE [LARGE SCALE GENOMIC DNA]</scope>
</reference>
<protein>
    <recommendedName>
        <fullName evidence="3">RRM domain-containing protein</fullName>
    </recommendedName>
</protein>
<dbReference type="Gene3D" id="3.30.70.330">
    <property type="match status" value="2"/>
</dbReference>
<feature type="region of interest" description="Disordered" evidence="2">
    <location>
        <begin position="621"/>
        <end position="712"/>
    </location>
</feature>
<feature type="region of interest" description="Disordered" evidence="2">
    <location>
        <begin position="505"/>
        <end position="527"/>
    </location>
</feature>
<feature type="compositionally biased region" description="Acidic residues" evidence="2">
    <location>
        <begin position="692"/>
        <end position="712"/>
    </location>
</feature>
<dbReference type="PROSITE" id="PS50102">
    <property type="entry name" value="RRM"/>
    <property type="match status" value="2"/>
</dbReference>
<dbReference type="OMA" id="GHPISVN"/>
<feature type="region of interest" description="Disordered" evidence="2">
    <location>
        <begin position="551"/>
        <end position="607"/>
    </location>
</feature>
<dbReference type="OrthoDB" id="6268343at2759"/>
<feature type="compositionally biased region" description="Acidic residues" evidence="2">
    <location>
        <begin position="225"/>
        <end position="239"/>
    </location>
</feature>
<dbReference type="GO" id="GO:0003723">
    <property type="term" value="F:RNA binding"/>
    <property type="evidence" value="ECO:0007669"/>
    <property type="project" value="UniProtKB-UniRule"/>
</dbReference>